<reference evidence="2 3" key="1">
    <citation type="journal article" date="2019" name="Plant Biotechnol. J.">
        <title>The red bayberry genome and genetic basis of sex determination.</title>
        <authorList>
            <person name="Jia H.M."/>
            <person name="Jia H.J."/>
            <person name="Cai Q.L."/>
            <person name="Wang Y."/>
            <person name="Zhao H.B."/>
            <person name="Yang W.F."/>
            <person name="Wang G.Y."/>
            <person name="Li Y.H."/>
            <person name="Zhan D.L."/>
            <person name="Shen Y.T."/>
            <person name="Niu Q.F."/>
            <person name="Chang L."/>
            <person name="Qiu J."/>
            <person name="Zhao L."/>
            <person name="Xie H.B."/>
            <person name="Fu W.Y."/>
            <person name="Jin J."/>
            <person name="Li X.W."/>
            <person name="Jiao Y."/>
            <person name="Zhou C.C."/>
            <person name="Tu T."/>
            <person name="Chai C.Y."/>
            <person name="Gao J.L."/>
            <person name="Fan L.J."/>
            <person name="van de Weg E."/>
            <person name="Wang J.Y."/>
            <person name="Gao Z.S."/>
        </authorList>
    </citation>
    <scope>NUCLEOTIDE SEQUENCE [LARGE SCALE GENOMIC DNA]</scope>
    <source>
        <tissue evidence="2">Leaves</tissue>
    </source>
</reference>
<dbReference type="EMBL" id="RXIC02000024">
    <property type="protein sequence ID" value="KAB1211435.1"/>
    <property type="molecule type" value="Genomic_DNA"/>
</dbReference>
<organism evidence="2 3">
    <name type="scientific">Morella rubra</name>
    <name type="common">Chinese bayberry</name>
    <dbReference type="NCBI Taxonomy" id="262757"/>
    <lineage>
        <taxon>Eukaryota</taxon>
        <taxon>Viridiplantae</taxon>
        <taxon>Streptophyta</taxon>
        <taxon>Embryophyta</taxon>
        <taxon>Tracheophyta</taxon>
        <taxon>Spermatophyta</taxon>
        <taxon>Magnoliopsida</taxon>
        <taxon>eudicotyledons</taxon>
        <taxon>Gunneridae</taxon>
        <taxon>Pentapetalae</taxon>
        <taxon>rosids</taxon>
        <taxon>fabids</taxon>
        <taxon>Fagales</taxon>
        <taxon>Myricaceae</taxon>
        <taxon>Morella</taxon>
    </lineage>
</organism>
<dbReference type="PANTHER" id="PTHR33417">
    <property type="entry name" value="G-BOX BINDING PROTEIN"/>
    <property type="match status" value="1"/>
</dbReference>
<keyword evidence="1" id="KW-0472">Membrane</keyword>
<feature type="transmembrane region" description="Helical" evidence="1">
    <location>
        <begin position="12"/>
        <end position="32"/>
    </location>
</feature>
<evidence type="ECO:0008006" key="4">
    <source>
        <dbReference type="Google" id="ProtNLM"/>
    </source>
</evidence>
<gene>
    <name evidence="2" type="ORF">CJ030_MR6G021375</name>
</gene>
<accession>A0A6A1VFU5</accession>
<comment type="caution">
    <text evidence="2">The sequence shown here is derived from an EMBL/GenBank/DDBJ whole genome shotgun (WGS) entry which is preliminary data.</text>
</comment>
<evidence type="ECO:0000313" key="3">
    <source>
        <dbReference type="Proteomes" id="UP000516437"/>
    </source>
</evidence>
<name>A0A6A1VFU5_9ROSI</name>
<protein>
    <recommendedName>
        <fullName evidence="4">NADH-ubiquinone reductase complex 1 MLRQ subunit</fullName>
    </recommendedName>
</protein>
<evidence type="ECO:0000313" key="2">
    <source>
        <dbReference type="EMBL" id="KAB1211435.1"/>
    </source>
</evidence>
<sequence length="86" mass="10006">MGRWMKPEIVPLLIPMAFVTGLCTFSLVRNILSNPAVRVNKAHRRTAVLDNAEEGERYVEHGFRKFLRTRSPEVFPTINRFFSEDK</sequence>
<evidence type="ECO:0000256" key="1">
    <source>
        <dbReference type="SAM" id="Phobius"/>
    </source>
</evidence>
<dbReference type="Proteomes" id="UP000516437">
    <property type="component" value="Chromosome 6"/>
</dbReference>
<dbReference type="OrthoDB" id="202195at2759"/>
<dbReference type="AlphaFoldDB" id="A0A6A1VFU5"/>
<keyword evidence="1" id="KW-1133">Transmembrane helix</keyword>
<proteinExistence type="predicted"/>
<keyword evidence="3" id="KW-1185">Reference proteome</keyword>
<dbReference type="Pfam" id="PF06522">
    <property type="entry name" value="B12D"/>
    <property type="match status" value="1"/>
</dbReference>
<dbReference type="InterPro" id="IPR010530">
    <property type="entry name" value="B12D"/>
</dbReference>
<keyword evidence="1" id="KW-0812">Transmembrane</keyword>